<dbReference type="InterPro" id="IPR013230">
    <property type="entry name" value="Peptidase_M15A_C"/>
</dbReference>
<dbReference type="SUPFAM" id="SSF55166">
    <property type="entry name" value="Hedgehog/DD-peptidase"/>
    <property type="match status" value="1"/>
</dbReference>
<gene>
    <name evidence="2" type="ORF">PRLR5076_10180</name>
</gene>
<keyword evidence="3" id="KW-1185">Reference proteome</keyword>
<comment type="caution">
    <text evidence="2">The sequence shown here is derived from an EMBL/GenBank/DDBJ whole genome shotgun (WGS) entry which is preliminary data.</text>
</comment>
<dbReference type="Gene3D" id="3.30.1380.10">
    <property type="match status" value="1"/>
</dbReference>
<sequence length="153" mass="17934">MKHTKNLVLTNDLTIHLSDHFTLHEMVSSGTALRFGIDNTPTPEVVENLRFLCRAVLEPLRLRYGRIIITSGYRCREVNRLVGGSPYSQHLRGEAADIYIPSREKAKKYFEFIRDNTDFDQLIREPIAREEKDYPRWLHVSHAVHRPNRHETI</sequence>
<evidence type="ECO:0000259" key="1">
    <source>
        <dbReference type="Pfam" id="PF08291"/>
    </source>
</evidence>
<evidence type="ECO:0000313" key="2">
    <source>
        <dbReference type="EMBL" id="GJG58167.1"/>
    </source>
</evidence>
<dbReference type="RefSeq" id="WP_223929854.1">
    <property type="nucleotide sequence ID" value="NZ_BPTU01000003.1"/>
</dbReference>
<dbReference type="Pfam" id="PF08291">
    <property type="entry name" value="Peptidase_M15_3"/>
    <property type="match status" value="1"/>
</dbReference>
<accession>A0A9R1C8U8</accession>
<feature type="domain" description="Peptidase M15A C-terminal" evidence="1">
    <location>
        <begin position="20"/>
        <end position="113"/>
    </location>
</feature>
<dbReference type="EMBL" id="BPUB01000001">
    <property type="protein sequence ID" value="GJG58167.1"/>
    <property type="molecule type" value="Genomic_DNA"/>
</dbReference>
<name>A0A9R1C8U8_9BACT</name>
<dbReference type="InterPro" id="IPR009045">
    <property type="entry name" value="Zn_M74/Hedgehog-like"/>
</dbReference>
<dbReference type="GeneID" id="72467945"/>
<reference evidence="2" key="1">
    <citation type="journal article" date="2022" name="Int. J. Syst. Evol. Microbiol.">
        <title>Prevotella lacticifex sp. nov., isolated from the rumen of cows.</title>
        <authorList>
            <person name="Shinkai T."/>
            <person name="Ikeyama N."/>
            <person name="Kumagai M."/>
            <person name="Ohmori H."/>
            <person name="Sakamoto M."/>
            <person name="Ohkuma M."/>
            <person name="Mitsumori M."/>
        </authorList>
    </citation>
    <scope>NUCLEOTIDE SEQUENCE</scope>
    <source>
        <strain evidence="2">R5076</strain>
    </source>
</reference>
<dbReference type="AlphaFoldDB" id="A0A9R1C8U8"/>
<organism evidence="2 3">
    <name type="scientific">Prevotella lacticifex</name>
    <dbReference type="NCBI Taxonomy" id="2854755"/>
    <lineage>
        <taxon>Bacteria</taxon>
        <taxon>Pseudomonadati</taxon>
        <taxon>Bacteroidota</taxon>
        <taxon>Bacteroidia</taxon>
        <taxon>Bacteroidales</taxon>
        <taxon>Prevotellaceae</taxon>
        <taxon>Prevotella</taxon>
    </lineage>
</organism>
<evidence type="ECO:0000313" key="3">
    <source>
        <dbReference type="Proteomes" id="UP000825483"/>
    </source>
</evidence>
<protein>
    <submittedName>
        <fullName evidence="2">Peptidase M15</fullName>
    </submittedName>
</protein>
<dbReference type="Proteomes" id="UP000825483">
    <property type="component" value="Unassembled WGS sequence"/>
</dbReference>
<proteinExistence type="predicted"/>